<dbReference type="InterPro" id="IPR049492">
    <property type="entry name" value="BD-FAE-like_dom"/>
</dbReference>
<dbReference type="Gene3D" id="3.40.50.1820">
    <property type="entry name" value="alpha/beta hydrolase"/>
    <property type="match status" value="1"/>
</dbReference>
<protein>
    <submittedName>
        <fullName evidence="3">Alpha/beta-hydrolase</fullName>
    </submittedName>
</protein>
<dbReference type="OrthoDB" id="2152029at2759"/>
<evidence type="ECO:0000313" key="3">
    <source>
        <dbReference type="EMBL" id="KIY67824.1"/>
    </source>
</evidence>
<dbReference type="InterPro" id="IPR050300">
    <property type="entry name" value="GDXG_lipolytic_enzyme"/>
</dbReference>
<keyword evidence="4" id="KW-1185">Reference proteome</keyword>
<sequence>MRRTSIEAATRFFTDWLSYSEIQAACGRSITMYKLWTALERQPFAVDSIGEDACIAWLGPKPMDKPDKVILYFPGGGYINPPTTANMSFIHEMKRHAEERGASVSVAMLLYKLRPEGHFPTQVRDAKNGLDFILSLDVDPSNIQLVGDSAGGHLLLQFISHILHPLPPLMCDPIPSDIKFGGIFLVSPSVSLRGDVGRDGFERNDGVDALSPKIYRKWGSEYFYEVSEDFLPFGDAVHAPHGWFDGLENVAERVLLSAGEHECPTDAIEILWDKHLQKHPNSKFVVVKDGVHVDFVLDFVVKPFQVGEQTREVFDWVSDGFA</sequence>
<reference evidence="3 4" key="1">
    <citation type="journal article" date="2015" name="Fungal Genet. Biol.">
        <title>Evolution of novel wood decay mechanisms in Agaricales revealed by the genome sequences of Fistulina hepatica and Cylindrobasidium torrendii.</title>
        <authorList>
            <person name="Floudas D."/>
            <person name="Held B.W."/>
            <person name="Riley R."/>
            <person name="Nagy L.G."/>
            <person name="Koehler G."/>
            <person name="Ransdell A.S."/>
            <person name="Younus H."/>
            <person name="Chow J."/>
            <person name="Chiniquy J."/>
            <person name="Lipzen A."/>
            <person name="Tritt A."/>
            <person name="Sun H."/>
            <person name="Haridas S."/>
            <person name="LaButti K."/>
            <person name="Ohm R.A."/>
            <person name="Kues U."/>
            <person name="Blanchette R.A."/>
            <person name="Grigoriev I.V."/>
            <person name="Minto R.E."/>
            <person name="Hibbett D.S."/>
        </authorList>
    </citation>
    <scope>NUCLEOTIDE SEQUENCE [LARGE SCALE GENOMIC DNA]</scope>
    <source>
        <strain evidence="3 4">FP15055 ss-10</strain>
    </source>
</reference>
<accession>A0A0D7BCD2</accession>
<gene>
    <name evidence="3" type="ORF">CYLTODRAFT_352426</name>
</gene>
<dbReference type="SUPFAM" id="SSF53474">
    <property type="entry name" value="alpha/beta-Hydrolases"/>
    <property type="match status" value="1"/>
</dbReference>
<evidence type="ECO:0000313" key="4">
    <source>
        <dbReference type="Proteomes" id="UP000054007"/>
    </source>
</evidence>
<evidence type="ECO:0000256" key="1">
    <source>
        <dbReference type="ARBA" id="ARBA00022801"/>
    </source>
</evidence>
<dbReference type="PANTHER" id="PTHR48081:SF31">
    <property type="entry name" value="STERYL ACETYL HYDROLASE MUG81-RELATED"/>
    <property type="match status" value="1"/>
</dbReference>
<dbReference type="InterPro" id="IPR029058">
    <property type="entry name" value="AB_hydrolase_fold"/>
</dbReference>
<organism evidence="3 4">
    <name type="scientific">Cylindrobasidium torrendii FP15055 ss-10</name>
    <dbReference type="NCBI Taxonomy" id="1314674"/>
    <lineage>
        <taxon>Eukaryota</taxon>
        <taxon>Fungi</taxon>
        <taxon>Dikarya</taxon>
        <taxon>Basidiomycota</taxon>
        <taxon>Agaricomycotina</taxon>
        <taxon>Agaricomycetes</taxon>
        <taxon>Agaricomycetidae</taxon>
        <taxon>Agaricales</taxon>
        <taxon>Marasmiineae</taxon>
        <taxon>Physalacriaceae</taxon>
        <taxon>Cylindrobasidium</taxon>
    </lineage>
</organism>
<evidence type="ECO:0000259" key="2">
    <source>
        <dbReference type="Pfam" id="PF20434"/>
    </source>
</evidence>
<dbReference type="STRING" id="1314674.A0A0D7BCD2"/>
<dbReference type="PANTHER" id="PTHR48081">
    <property type="entry name" value="AB HYDROLASE SUPERFAMILY PROTEIN C4A8.06C"/>
    <property type="match status" value="1"/>
</dbReference>
<dbReference type="Proteomes" id="UP000054007">
    <property type="component" value="Unassembled WGS sequence"/>
</dbReference>
<dbReference type="Pfam" id="PF20434">
    <property type="entry name" value="BD-FAE"/>
    <property type="match status" value="1"/>
</dbReference>
<dbReference type="EMBL" id="KN880516">
    <property type="protein sequence ID" value="KIY67824.1"/>
    <property type="molecule type" value="Genomic_DNA"/>
</dbReference>
<dbReference type="GO" id="GO:0016787">
    <property type="term" value="F:hydrolase activity"/>
    <property type="evidence" value="ECO:0007669"/>
    <property type="project" value="UniProtKB-KW"/>
</dbReference>
<proteinExistence type="predicted"/>
<keyword evidence="1 3" id="KW-0378">Hydrolase</keyword>
<feature type="domain" description="BD-FAE-like" evidence="2">
    <location>
        <begin position="60"/>
        <end position="154"/>
    </location>
</feature>
<name>A0A0D7BCD2_9AGAR</name>
<dbReference type="AlphaFoldDB" id="A0A0D7BCD2"/>